<dbReference type="FunFam" id="3.30.70.660:FF:000002">
    <property type="entry name" value="tRNA pseudouridine synthase"/>
    <property type="match status" value="1"/>
</dbReference>
<dbReference type="PANTHER" id="PTHR11142">
    <property type="entry name" value="PSEUDOURIDYLATE SYNTHASE"/>
    <property type="match status" value="1"/>
</dbReference>
<evidence type="ECO:0000259" key="5">
    <source>
        <dbReference type="Pfam" id="PF01416"/>
    </source>
</evidence>
<dbReference type="GO" id="GO:0005634">
    <property type="term" value="C:nucleus"/>
    <property type="evidence" value="ECO:0007669"/>
    <property type="project" value="TreeGrafter"/>
</dbReference>
<reference evidence="6" key="1">
    <citation type="submission" date="2023-10" db="EMBL/GenBank/DDBJ databases">
        <title>Genome assemblies of two species of porcelain crab, Petrolisthes cinctipes and Petrolisthes manimaculis (Anomura: Porcellanidae).</title>
        <authorList>
            <person name="Angst P."/>
        </authorList>
    </citation>
    <scope>NUCLEOTIDE SEQUENCE</scope>
    <source>
        <strain evidence="6">PB745_01</strain>
        <tissue evidence="6">Gill</tissue>
    </source>
</reference>
<dbReference type="GO" id="GO:0031119">
    <property type="term" value="P:tRNA pseudouridine synthesis"/>
    <property type="evidence" value="ECO:0007669"/>
    <property type="project" value="TreeGrafter"/>
</dbReference>
<dbReference type="InterPro" id="IPR020097">
    <property type="entry name" value="PsdUridine_synth_TruA_a/b_dom"/>
</dbReference>
<comment type="caution">
    <text evidence="6">The sequence shown here is derived from an EMBL/GenBank/DDBJ whole genome shotgun (WGS) entry which is preliminary data.</text>
</comment>
<evidence type="ECO:0000313" key="6">
    <source>
        <dbReference type="EMBL" id="KAK3855553.1"/>
    </source>
</evidence>
<evidence type="ECO:0000256" key="3">
    <source>
        <dbReference type="ARBA" id="ARBA00023235"/>
    </source>
</evidence>
<keyword evidence="3 4" id="KW-0413">Isomerase</keyword>
<accession>A0AAE1EKV0</accession>
<dbReference type="InterPro" id="IPR020095">
    <property type="entry name" value="PsdUridine_synth_TruA_C"/>
</dbReference>
<evidence type="ECO:0000256" key="1">
    <source>
        <dbReference type="ARBA" id="ARBA00009375"/>
    </source>
</evidence>
<comment type="catalytic activity">
    <reaction evidence="4">
        <text>uridine(38/39/40) in tRNA = pseudouridine(38/39/40) in tRNA</text>
        <dbReference type="Rhea" id="RHEA:22376"/>
        <dbReference type="Rhea" id="RHEA-COMP:10085"/>
        <dbReference type="Rhea" id="RHEA-COMP:10087"/>
        <dbReference type="ChEBI" id="CHEBI:65314"/>
        <dbReference type="ChEBI" id="CHEBI:65315"/>
        <dbReference type="EC" id="5.4.99.12"/>
    </reaction>
</comment>
<dbReference type="Proteomes" id="UP001286313">
    <property type="component" value="Unassembled WGS sequence"/>
</dbReference>
<evidence type="ECO:0000313" key="7">
    <source>
        <dbReference type="Proteomes" id="UP001286313"/>
    </source>
</evidence>
<keyword evidence="2 4" id="KW-0819">tRNA processing</keyword>
<feature type="domain" description="Pseudouridine synthase I TruA alpha/beta" evidence="5">
    <location>
        <begin position="6"/>
        <end position="88"/>
    </location>
</feature>
<dbReference type="AlphaFoldDB" id="A0AAE1EKV0"/>
<feature type="non-terminal residue" evidence="6">
    <location>
        <position position="1"/>
    </location>
</feature>
<dbReference type="PANTHER" id="PTHR11142:SF4">
    <property type="entry name" value="PSEUDOURIDYLATE SYNTHASE 1 HOMOLOG"/>
    <property type="match status" value="1"/>
</dbReference>
<protein>
    <recommendedName>
        <fullName evidence="4">tRNA pseudouridine synthase</fullName>
        <ecNumber evidence="4">5.4.99.12</ecNumber>
    </recommendedName>
</protein>
<name>A0AAE1EKV0_PETCI</name>
<dbReference type="GO" id="GO:0003723">
    <property type="term" value="F:RNA binding"/>
    <property type="evidence" value="ECO:0007669"/>
    <property type="project" value="InterPro"/>
</dbReference>
<dbReference type="InterPro" id="IPR001406">
    <property type="entry name" value="PsdUridine_synth_TruA"/>
</dbReference>
<organism evidence="6 7">
    <name type="scientific">Petrolisthes cinctipes</name>
    <name type="common">Flat porcelain crab</name>
    <dbReference type="NCBI Taxonomy" id="88211"/>
    <lineage>
        <taxon>Eukaryota</taxon>
        <taxon>Metazoa</taxon>
        <taxon>Ecdysozoa</taxon>
        <taxon>Arthropoda</taxon>
        <taxon>Crustacea</taxon>
        <taxon>Multicrustacea</taxon>
        <taxon>Malacostraca</taxon>
        <taxon>Eumalacostraca</taxon>
        <taxon>Eucarida</taxon>
        <taxon>Decapoda</taxon>
        <taxon>Pleocyemata</taxon>
        <taxon>Anomura</taxon>
        <taxon>Galatheoidea</taxon>
        <taxon>Porcellanidae</taxon>
        <taxon>Petrolisthes</taxon>
    </lineage>
</organism>
<dbReference type="Pfam" id="PF01416">
    <property type="entry name" value="PseudoU_synth_1"/>
    <property type="match status" value="1"/>
</dbReference>
<dbReference type="SUPFAM" id="SSF55120">
    <property type="entry name" value="Pseudouridine synthase"/>
    <property type="match status" value="1"/>
</dbReference>
<proteinExistence type="inferred from homology"/>
<sequence length="161" mass="19012">GPDDPRAWRVINSVECSEPFERYGWQWINIKLRGQSFLLHQIRKMLCVLMAVCRGLASPHFITTTLTTHYVDLPKAPAIGLVLQDQHFHTYNKTYGSDGVHEPLIWDEAEEEIQKFCDENIYDSIMKKEMADNVMLKWMSCQYYHDYQTYSLKHQANRIRI</sequence>
<evidence type="ECO:0000256" key="2">
    <source>
        <dbReference type="ARBA" id="ARBA00022694"/>
    </source>
</evidence>
<gene>
    <name evidence="6" type="ORF">Pcinc_038049</name>
</gene>
<comment type="similarity">
    <text evidence="1 4">Belongs to the tRNA pseudouridine synthase TruA family.</text>
</comment>
<dbReference type="EC" id="5.4.99.12" evidence="4"/>
<dbReference type="EMBL" id="JAWQEG010006171">
    <property type="protein sequence ID" value="KAK3855553.1"/>
    <property type="molecule type" value="Genomic_DNA"/>
</dbReference>
<dbReference type="Gene3D" id="3.30.70.660">
    <property type="entry name" value="Pseudouridine synthase I, catalytic domain, C-terminal subdomain"/>
    <property type="match status" value="1"/>
</dbReference>
<evidence type="ECO:0000256" key="4">
    <source>
        <dbReference type="RuleBase" id="RU003792"/>
    </source>
</evidence>
<dbReference type="InterPro" id="IPR020103">
    <property type="entry name" value="PsdUridine_synth_cat_dom_sf"/>
</dbReference>
<dbReference type="GO" id="GO:1990481">
    <property type="term" value="P:mRNA pseudouridine synthesis"/>
    <property type="evidence" value="ECO:0007669"/>
    <property type="project" value="TreeGrafter"/>
</dbReference>
<dbReference type="GO" id="GO:0160147">
    <property type="term" value="F:tRNA pseudouridine(38-40) synthase activity"/>
    <property type="evidence" value="ECO:0007669"/>
    <property type="project" value="UniProtKB-EC"/>
</dbReference>
<keyword evidence="7" id="KW-1185">Reference proteome</keyword>